<gene>
    <name evidence="3" type="ORF">C9I47_3118</name>
</gene>
<dbReference type="RefSeq" id="WP_145985553.1">
    <property type="nucleotide sequence ID" value="NZ_CP029843.1"/>
</dbReference>
<evidence type="ECO:0000313" key="3">
    <source>
        <dbReference type="EMBL" id="AWV08782.1"/>
    </source>
</evidence>
<dbReference type="KEGG" id="lmb:C9I47_3118"/>
<protein>
    <recommendedName>
        <fullName evidence="2">Peptidase M61 catalytic domain-containing protein</fullName>
    </recommendedName>
</protein>
<accession>A0A2U9TAZ8</accession>
<dbReference type="Pfam" id="PF05299">
    <property type="entry name" value="Peptidase_M61"/>
    <property type="match status" value="1"/>
</dbReference>
<proteinExistence type="predicted"/>
<dbReference type="AlphaFoldDB" id="A0A2U9TAZ8"/>
<evidence type="ECO:0000259" key="2">
    <source>
        <dbReference type="Pfam" id="PF05299"/>
    </source>
</evidence>
<sequence>MAASALLLAVASASAATPEPSARTLRFGEARVRVEIVDTDPARADALYGWIAGVADAVEATFGRWPLAHSRIRITETDRGSGRSPVPWGQTSRRDGRVAVLLFVRRDADIDALRADWTAAHELAHLYHPYLGREGRWLAEGLASYYQNVARARAGMMEAEAAWRALDAGFERGRRATGAGPLARARRGETMRVYWAGAAFWLEADLALRARGTSLDAVLADYADCCLADARFGDAEGFIAALDRVAGAQVFAARFRRYAAARTFPDLAASYARLGLRRDGDGLHFDEDGAALRARIMGARSGGVPAR</sequence>
<organism evidence="3 4">
    <name type="scientific">Marilutibacter maris</name>
    <dbReference type="NCBI Taxonomy" id="1605891"/>
    <lineage>
        <taxon>Bacteria</taxon>
        <taxon>Pseudomonadati</taxon>
        <taxon>Pseudomonadota</taxon>
        <taxon>Gammaproteobacteria</taxon>
        <taxon>Lysobacterales</taxon>
        <taxon>Lysobacteraceae</taxon>
        <taxon>Marilutibacter</taxon>
    </lineage>
</organism>
<dbReference type="Gene3D" id="1.10.390.10">
    <property type="entry name" value="Neutral Protease Domain 2"/>
    <property type="match status" value="1"/>
</dbReference>
<dbReference type="EMBL" id="CP029843">
    <property type="protein sequence ID" value="AWV08782.1"/>
    <property type="molecule type" value="Genomic_DNA"/>
</dbReference>
<dbReference type="InterPro" id="IPR007963">
    <property type="entry name" value="Peptidase_M61_catalytic"/>
</dbReference>
<dbReference type="OrthoDB" id="1467486at2"/>
<reference evidence="3 4" key="1">
    <citation type="submission" date="2018-05" db="EMBL/GenBank/DDBJ databases">
        <title>The complete genome of Lysobacter maris HZ9B, a marine bacterium antagonistic against terrestrial plant pathogens.</title>
        <authorList>
            <person name="Zhang X.-Q."/>
        </authorList>
    </citation>
    <scope>NUCLEOTIDE SEQUENCE [LARGE SCALE GENOMIC DNA]</scope>
    <source>
        <strain evidence="3 4">HZ9B</strain>
    </source>
</reference>
<feature type="domain" description="Peptidase M61 catalytic" evidence="2">
    <location>
        <begin position="135"/>
        <end position="178"/>
    </location>
</feature>
<feature type="signal peptide" evidence="1">
    <location>
        <begin position="1"/>
        <end position="15"/>
    </location>
</feature>
<feature type="chain" id="PRO_5016103255" description="Peptidase M61 catalytic domain-containing protein" evidence="1">
    <location>
        <begin position="16"/>
        <end position="307"/>
    </location>
</feature>
<name>A0A2U9TAZ8_9GAMM</name>
<dbReference type="Proteomes" id="UP000249447">
    <property type="component" value="Chromosome"/>
</dbReference>
<keyword evidence="4" id="KW-1185">Reference proteome</keyword>
<dbReference type="InterPro" id="IPR027268">
    <property type="entry name" value="Peptidase_M4/M1_CTD_sf"/>
</dbReference>
<evidence type="ECO:0000313" key="4">
    <source>
        <dbReference type="Proteomes" id="UP000249447"/>
    </source>
</evidence>
<evidence type="ECO:0000256" key="1">
    <source>
        <dbReference type="SAM" id="SignalP"/>
    </source>
</evidence>
<keyword evidence="1" id="KW-0732">Signal</keyword>